<sequence length="170" mass="20305">MSKILLIDNICNISNPCFDLLSILHHRQTDTLYNNFFEIKQCGDTECLQQLYQSDKAPSTMKLIKVCEYSLKVLGENVFITNCMNNLHIKYKQVCKTQHLQMYAKMYIQFVIKNILINQLNPLYTYSHFNIEIAFFSNYYKVLFKSLRRLIYKINSRKSIINFIQKYQKL</sequence>
<dbReference type="EMBL" id="CAJJDM010000023">
    <property type="protein sequence ID" value="CAD8057085.1"/>
    <property type="molecule type" value="Genomic_DNA"/>
</dbReference>
<reference evidence="1" key="1">
    <citation type="submission" date="2021-01" db="EMBL/GenBank/DDBJ databases">
        <authorList>
            <consortium name="Genoscope - CEA"/>
            <person name="William W."/>
        </authorList>
    </citation>
    <scope>NUCLEOTIDE SEQUENCE</scope>
</reference>
<evidence type="ECO:0000313" key="1">
    <source>
        <dbReference type="EMBL" id="CAD8057085.1"/>
    </source>
</evidence>
<proteinExistence type="predicted"/>
<accession>A0A8S1KT40</accession>
<name>A0A8S1KT40_PARPR</name>
<comment type="caution">
    <text evidence="1">The sequence shown here is derived from an EMBL/GenBank/DDBJ whole genome shotgun (WGS) entry which is preliminary data.</text>
</comment>
<keyword evidence="2" id="KW-1185">Reference proteome</keyword>
<dbReference type="Proteomes" id="UP000688137">
    <property type="component" value="Unassembled WGS sequence"/>
</dbReference>
<evidence type="ECO:0000313" key="2">
    <source>
        <dbReference type="Proteomes" id="UP000688137"/>
    </source>
</evidence>
<dbReference type="AlphaFoldDB" id="A0A8S1KT40"/>
<organism evidence="1 2">
    <name type="scientific">Paramecium primaurelia</name>
    <dbReference type="NCBI Taxonomy" id="5886"/>
    <lineage>
        <taxon>Eukaryota</taxon>
        <taxon>Sar</taxon>
        <taxon>Alveolata</taxon>
        <taxon>Ciliophora</taxon>
        <taxon>Intramacronucleata</taxon>
        <taxon>Oligohymenophorea</taxon>
        <taxon>Peniculida</taxon>
        <taxon>Parameciidae</taxon>
        <taxon>Paramecium</taxon>
    </lineage>
</organism>
<protein>
    <submittedName>
        <fullName evidence="1">Uncharacterized protein</fullName>
    </submittedName>
</protein>
<gene>
    <name evidence="1" type="ORF">PPRIM_AZ9-3.1.T0250257</name>
</gene>